<name>X6LK42_RETFI</name>
<gene>
    <name evidence="3" type="ORF">RFI_35938</name>
    <name evidence="2" type="ORF">RFI_38882</name>
</gene>
<evidence type="ECO:0000256" key="1">
    <source>
        <dbReference type="SAM" id="Phobius"/>
    </source>
</evidence>
<dbReference type="EMBL" id="ASPP01038123">
    <property type="protein sequence ID" value="ETO01502.1"/>
    <property type="molecule type" value="Genomic_DNA"/>
</dbReference>
<dbReference type="EMBL" id="ASPP01046253">
    <property type="protein sequence ID" value="ETN98611.1"/>
    <property type="molecule type" value="Genomic_DNA"/>
</dbReference>
<evidence type="ECO:0000313" key="3">
    <source>
        <dbReference type="EMBL" id="ETO01502.1"/>
    </source>
</evidence>
<dbReference type="AlphaFoldDB" id="X6LK42"/>
<evidence type="ECO:0000313" key="2">
    <source>
        <dbReference type="EMBL" id="ETN98611.1"/>
    </source>
</evidence>
<sequence length="121" mass="14105">MAESKDQDPKQELYAHLKDVLKIKSEDALNIAAYLYQLGVTERDDMIYMESEQWTELFEHVKVAPISKSKVLKKIEEMRKNTSNIPSTCPNQMYLSIFFVLFLFCISLTDIIGTDMNTQRF</sequence>
<reference evidence="3 4" key="1">
    <citation type="journal article" date="2013" name="Curr. Biol.">
        <title>The Genome of the Foraminiferan Reticulomyxa filosa.</title>
        <authorList>
            <person name="Glockner G."/>
            <person name="Hulsmann N."/>
            <person name="Schleicher M."/>
            <person name="Noegel A.A."/>
            <person name="Eichinger L."/>
            <person name="Gallinger C."/>
            <person name="Pawlowski J."/>
            <person name="Sierra R."/>
            <person name="Euteneuer U."/>
            <person name="Pillet L."/>
            <person name="Moustafa A."/>
            <person name="Platzer M."/>
            <person name="Groth M."/>
            <person name="Szafranski K."/>
            <person name="Schliwa M."/>
        </authorList>
    </citation>
    <scope>NUCLEOTIDE SEQUENCE [LARGE SCALE GENOMIC DNA]</scope>
</reference>
<reference evidence="3" key="2">
    <citation type="submission" date="2013-05" db="EMBL/GenBank/DDBJ databases">
        <authorList>
            <person name="Gloeckner G."/>
            <person name="Szafranski K."/>
            <person name="Schliwa M."/>
        </authorList>
    </citation>
    <scope>NUCLEOTIDE SEQUENCE</scope>
</reference>
<keyword evidence="1" id="KW-1133">Transmembrane helix</keyword>
<protein>
    <submittedName>
        <fullName evidence="3">Uncharacterized protein</fullName>
    </submittedName>
</protein>
<organism evidence="3 4">
    <name type="scientific">Reticulomyxa filosa</name>
    <dbReference type="NCBI Taxonomy" id="46433"/>
    <lineage>
        <taxon>Eukaryota</taxon>
        <taxon>Sar</taxon>
        <taxon>Rhizaria</taxon>
        <taxon>Retaria</taxon>
        <taxon>Foraminifera</taxon>
        <taxon>Monothalamids</taxon>
        <taxon>Reticulomyxidae</taxon>
        <taxon>Reticulomyxa</taxon>
    </lineage>
</organism>
<proteinExistence type="predicted"/>
<keyword evidence="1" id="KW-0812">Transmembrane</keyword>
<keyword evidence="4" id="KW-1185">Reference proteome</keyword>
<evidence type="ECO:0000313" key="4">
    <source>
        <dbReference type="Proteomes" id="UP000023152"/>
    </source>
</evidence>
<accession>X6LK42</accession>
<keyword evidence="1" id="KW-0472">Membrane</keyword>
<dbReference type="Proteomes" id="UP000023152">
    <property type="component" value="Unassembled WGS sequence"/>
</dbReference>
<feature type="transmembrane region" description="Helical" evidence="1">
    <location>
        <begin position="93"/>
        <end position="113"/>
    </location>
</feature>
<comment type="caution">
    <text evidence="3">The sequence shown here is derived from an EMBL/GenBank/DDBJ whole genome shotgun (WGS) entry which is preliminary data.</text>
</comment>